<evidence type="ECO:0000256" key="1">
    <source>
        <dbReference type="SAM" id="Phobius"/>
    </source>
</evidence>
<dbReference type="OrthoDB" id="658672at2759"/>
<dbReference type="AlphaFoldDB" id="A0A9Q0HA66"/>
<comment type="caution">
    <text evidence="2">The sequence shown here is derived from an EMBL/GenBank/DDBJ whole genome shotgun (WGS) entry which is preliminary data.</text>
</comment>
<reference evidence="2" key="1">
    <citation type="journal article" date="2023" name="Plant J.">
        <title>The genome of the king protea, Protea cynaroides.</title>
        <authorList>
            <person name="Chang J."/>
            <person name="Duong T.A."/>
            <person name="Schoeman C."/>
            <person name="Ma X."/>
            <person name="Roodt D."/>
            <person name="Barker N."/>
            <person name="Li Z."/>
            <person name="Van de Peer Y."/>
            <person name="Mizrachi E."/>
        </authorList>
    </citation>
    <scope>NUCLEOTIDE SEQUENCE</scope>
    <source>
        <tissue evidence="2">Young leaves</tissue>
    </source>
</reference>
<dbReference type="Proteomes" id="UP001141806">
    <property type="component" value="Unassembled WGS sequence"/>
</dbReference>
<keyword evidence="1" id="KW-0472">Membrane</keyword>
<evidence type="ECO:0000313" key="2">
    <source>
        <dbReference type="EMBL" id="KAJ4962781.1"/>
    </source>
</evidence>
<proteinExistence type="predicted"/>
<gene>
    <name evidence="2" type="ORF">NE237_022720</name>
</gene>
<keyword evidence="3" id="KW-1185">Reference proteome</keyword>
<keyword evidence="1" id="KW-1133">Transmembrane helix</keyword>
<evidence type="ECO:0000313" key="3">
    <source>
        <dbReference type="Proteomes" id="UP001141806"/>
    </source>
</evidence>
<sequence length="109" mass="12627">MAIHLLVVVAKMPFLQQWFLLSPLFWPFNLYLPVSRYVIRMCNTLSTASSLLTFRLRRIIAGGRNGEGRGLNRIERALRLFWQETIAGSTYYPHNAMVSRLYFPHAVAL</sequence>
<feature type="transmembrane region" description="Helical" evidence="1">
    <location>
        <begin position="15"/>
        <end position="32"/>
    </location>
</feature>
<name>A0A9Q0HA66_9MAGN</name>
<keyword evidence="1" id="KW-0812">Transmembrane</keyword>
<protein>
    <submittedName>
        <fullName evidence="2">Uncharacterized protein</fullName>
    </submittedName>
</protein>
<dbReference type="EMBL" id="JAMYWD010000008">
    <property type="protein sequence ID" value="KAJ4962781.1"/>
    <property type="molecule type" value="Genomic_DNA"/>
</dbReference>
<accession>A0A9Q0HA66</accession>
<organism evidence="2 3">
    <name type="scientific">Protea cynaroides</name>
    <dbReference type="NCBI Taxonomy" id="273540"/>
    <lineage>
        <taxon>Eukaryota</taxon>
        <taxon>Viridiplantae</taxon>
        <taxon>Streptophyta</taxon>
        <taxon>Embryophyta</taxon>
        <taxon>Tracheophyta</taxon>
        <taxon>Spermatophyta</taxon>
        <taxon>Magnoliopsida</taxon>
        <taxon>Proteales</taxon>
        <taxon>Proteaceae</taxon>
        <taxon>Protea</taxon>
    </lineage>
</organism>